<evidence type="ECO:0000313" key="8">
    <source>
        <dbReference type="Proteomes" id="UP000293433"/>
    </source>
</evidence>
<gene>
    <name evidence="4" type="primary">lptA</name>
    <name evidence="7" type="ORF">EV685_2286</name>
</gene>
<dbReference type="GO" id="GO:0017089">
    <property type="term" value="F:glycolipid transfer activity"/>
    <property type="evidence" value="ECO:0007669"/>
    <property type="project" value="TreeGrafter"/>
</dbReference>
<dbReference type="PANTHER" id="PTHR36504">
    <property type="entry name" value="LIPOPOLYSACCHARIDE EXPORT SYSTEM PROTEIN LPTA"/>
    <property type="match status" value="1"/>
</dbReference>
<dbReference type="AlphaFoldDB" id="A0A4Q7LKT1"/>
<dbReference type="GO" id="GO:0043165">
    <property type="term" value="P:Gram-negative-bacterium-type cell outer membrane assembly"/>
    <property type="evidence" value="ECO:0007669"/>
    <property type="project" value="UniProtKB-UniRule"/>
</dbReference>
<dbReference type="InterPro" id="IPR014340">
    <property type="entry name" value="LptA"/>
</dbReference>
<protein>
    <recommendedName>
        <fullName evidence="4">Lipopolysaccharide export system protein LptA</fullName>
    </recommendedName>
</protein>
<dbReference type="Pfam" id="PF03968">
    <property type="entry name" value="LptD_N"/>
    <property type="match status" value="1"/>
</dbReference>
<comment type="caution">
    <text evidence="7">The sequence shown here is derived from an EMBL/GenBank/DDBJ whole genome shotgun (WGS) entry which is preliminary data.</text>
</comment>
<dbReference type="NCBIfam" id="TIGR03002">
    <property type="entry name" value="outer_YhbN_LptA"/>
    <property type="match status" value="1"/>
</dbReference>
<comment type="similarity">
    <text evidence="4">Belongs to the LptA family.</text>
</comment>
<dbReference type="Gene3D" id="2.60.450.10">
    <property type="entry name" value="Lipopolysaccharide (LPS) transport protein A like domain"/>
    <property type="match status" value="1"/>
</dbReference>
<dbReference type="GO" id="GO:0009279">
    <property type="term" value="C:cell outer membrane"/>
    <property type="evidence" value="ECO:0007669"/>
    <property type="project" value="TreeGrafter"/>
</dbReference>
<keyword evidence="3 4" id="KW-0574">Periplasm</keyword>
<evidence type="ECO:0000256" key="5">
    <source>
        <dbReference type="SAM" id="MobiDB-lite"/>
    </source>
</evidence>
<comment type="subunit">
    <text evidence="4">Component of the lipopolysaccharide transport and assembly complex.</text>
</comment>
<name>A0A4Q7LKT1_9BURK</name>
<dbReference type="InterPro" id="IPR005653">
    <property type="entry name" value="OstA-like_N"/>
</dbReference>
<feature type="region of interest" description="Disordered" evidence="5">
    <location>
        <begin position="176"/>
        <end position="203"/>
    </location>
</feature>
<dbReference type="PANTHER" id="PTHR36504:SF1">
    <property type="entry name" value="LIPOPOLYSACCHARIDE EXPORT SYSTEM PROTEIN LPTA"/>
    <property type="match status" value="1"/>
</dbReference>
<feature type="compositionally biased region" description="Low complexity" evidence="5">
    <location>
        <begin position="192"/>
        <end position="203"/>
    </location>
</feature>
<comment type="subcellular location">
    <subcellularLocation>
        <location evidence="4">Periplasm</location>
    </subcellularLocation>
</comment>
<keyword evidence="2 4" id="KW-0732">Signal</keyword>
<dbReference type="RefSeq" id="WP_130482122.1">
    <property type="nucleotide sequence ID" value="NZ_SGWV01000009.1"/>
</dbReference>
<dbReference type="EMBL" id="SGWV01000009">
    <property type="protein sequence ID" value="RZS54802.1"/>
    <property type="molecule type" value="Genomic_DNA"/>
</dbReference>
<organism evidence="7 8">
    <name type="scientific">Sphaerotilus mobilis</name>
    <dbReference type="NCBI Taxonomy" id="47994"/>
    <lineage>
        <taxon>Bacteria</taxon>
        <taxon>Pseudomonadati</taxon>
        <taxon>Pseudomonadota</taxon>
        <taxon>Betaproteobacteria</taxon>
        <taxon>Burkholderiales</taxon>
        <taxon>Sphaerotilaceae</taxon>
        <taxon>Sphaerotilus</taxon>
    </lineage>
</organism>
<proteinExistence type="inferred from homology"/>
<comment type="function">
    <text evidence="4">Involved in the assembly of lipopolysaccharide (LPS). Required for the translocation of LPS from the inner membrane to the outer membrane.</text>
</comment>
<dbReference type="HAMAP" id="MF_01914">
    <property type="entry name" value="LPS_assembly_LptA"/>
    <property type="match status" value="1"/>
</dbReference>
<feature type="domain" description="Organic solvent tolerance-like N-terminal" evidence="6">
    <location>
        <begin position="44"/>
        <end position="156"/>
    </location>
</feature>
<accession>A0A4Q7LKT1</accession>
<feature type="signal peptide" evidence="4">
    <location>
        <begin position="1"/>
        <end position="32"/>
    </location>
</feature>
<dbReference type="GO" id="GO:0015920">
    <property type="term" value="P:lipopolysaccharide transport"/>
    <property type="evidence" value="ECO:0007669"/>
    <property type="project" value="UniProtKB-UniRule"/>
</dbReference>
<evidence type="ECO:0000256" key="1">
    <source>
        <dbReference type="ARBA" id="ARBA00022448"/>
    </source>
</evidence>
<dbReference type="InterPro" id="IPR052037">
    <property type="entry name" value="LPS_export_LptA"/>
</dbReference>
<keyword evidence="8" id="KW-1185">Reference proteome</keyword>
<evidence type="ECO:0000259" key="6">
    <source>
        <dbReference type="Pfam" id="PF03968"/>
    </source>
</evidence>
<evidence type="ECO:0000256" key="2">
    <source>
        <dbReference type="ARBA" id="ARBA00022729"/>
    </source>
</evidence>
<evidence type="ECO:0000313" key="7">
    <source>
        <dbReference type="EMBL" id="RZS54802.1"/>
    </source>
</evidence>
<evidence type="ECO:0000256" key="3">
    <source>
        <dbReference type="ARBA" id="ARBA00022764"/>
    </source>
</evidence>
<keyword evidence="1 4" id="KW-0813">Transport</keyword>
<reference evidence="7 8" key="1">
    <citation type="submission" date="2019-02" db="EMBL/GenBank/DDBJ databases">
        <title>Genomic Encyclopedia of Type Strains, Phase IV (KMG-IV): sequencing the most valuable type-strain genomes for metagenomic binning, comparative biology and taxonomic classification.</title>
        <authorList>
            <person name="Goeker M."/>
        </authorList>
    </citation>
    <scope>NUCLEOTIDE SEQUENCE [LARGE SCALE GENOMIC DNA]</scope>
    <source>
        <strain evidence="7 8">DSM 10617</strain>
    </source>
</reference>
<feature type="chain" id="PRO_5021050367" description="Lipopolysaccharide export system protein LptA" evidence="4">
    <location>
        <begin position="33"/>
        <end position="203"/>
    </location>
</feature>
<dbReference type="OrthoDB" id="5294855at2"/>
<dbReference type="Proteomes" id="UP000293433">
    <property type="component" value="Unassembled WGS sequence"/>
</dbReference>
<sequence length="203" mass="21179" precursor="true">MNPLPVLAPRLRAALTGLALLSALVSAWPARAERADRELPLTFDAGQLRIDGKRKVQVLSGGVEITRGTLVLKAAGVELRETPTGQVAVATGSAEQPATFRQKRDGVDETVEGQALRIDYDTVTQTVRFQQLAQVRLWRGNVLADQISGETIVYDHGRDAFEILGGAPAAAGAASAAGSGRVRGVVTPRPAPAGASAPAGANR</sequence>
<dbReference type="GO" id="GO:0001530">
    <property type="term" value="F:lipopolysaccharide binding"/>
    <property type="evidence" value="ECO:0007669"/>
    <property type="project" value="InterPro"/>
</dbReference>
<dbReference type="GO" id="GO:0030288">
    <property type="term" value="C:outer membrane-bounded periplasmic space"/>
    <property type="evidence" value="ECO:0007669"/>
    <property type="project" value="TreeGrafter"/>
</dbReference>
<evidence type="ECO:0000256" key="4">
    <source>
        <dbReference type="HAMAP-Rule" id="MF_01914"/>
    </source>
</evidence>